<dbReference type="EMBL" id="CTEE01000002">
    <property type="protein sequence ID" value="CQD24021.1"/>
    <property type="molecule type" value="Genomic_DNA"/>
</dbReference>
<reference evidence="3 4" key="1">
    <citation type="submission" date="2015-03" db="EMBL/GenBank/DDBJ databases">
        <authorList>
            <person name="Urmite Genomes"/>
        </authorList>
    </citation>
    <scope>NUCLEOTIDE SEQUENCE [LARGE SCALE GENOMIC DNA]</scope>
    <source>
        <strain evidence="3 4">CSUR P1491</strain>
    </source>
</reference>
<feature type="region of interest" description="Disordered" evidence="1">
    <location>
        <begin position="173"/>
        <end position="192"/>
    </location>
</feature>
<dbReference type="Proteomes" id="UP000199251">
    <property type="component" value="Unassembled WGS sequence"/>
</dbReference>
<evidence type="ECO:0000256" key="1">
    <source>
        <dbReference type="SAM" id="MobiDB-lite"/>
    </source>
</evidence>
<dbReference type="AlphaFoldDB" id="A0A0E4H5J1"/>
<evidence type="ECO:0000313" key="3">
    <source>
        <dbReference type="EMBL" id="CQD24021.1"/>
    </source>
</evidence>
<proteinExistence type="predicted"/>
<gene>
    <name evidence="3" type="ORF">BN1232_06010</name>
</gene>
<feature type="domain" description="Transposase for insertion sequence element IS21-like C-terminal" evidence="2">
    <location>
        <begin position="9"/>
        <end position="81"/>
    </location>
</feature>
<accession>A0A0E4H5J1</accession>
<name>A0A0E4H5J1_MYCLN</name>
<feature type="compositionally biased region" description="Basic and acidic residues" evidence="1">
    <location>
        <begin position="173"/>
        <end position="189"/>
    </location>
</feature>
<dbReference type="InterPro" id="IPR054353">
    <property type="entry name" value="IstA-like_C"/>
</dbReference>
<evidence type="ECO:0000259" key="2">
    <source>
        <dbReference type="Pfam" id="PF22483"/>
    </source>
</evidence>
<protein>
    <submittedName>
        <fullName evidence="3">Transposase</fullName>
    </submittedName>
</protein>
<dbReference type="STRING" id="141349.BN1232_06010"/>
<evidence type="ECO:0000313" key="4">
    <source>
        <dbReference type="Proteomes" id="UP000199251"/>
    </source>
</evidence>
<dbReference type="Pfam" id="PF22483">
    <property type="entry name" value="Mu-transpos_C_2"/>
    <property type="match status" value="1"/>
</dbReference>
<sequence length="227" mass="24841">MEKTLLRSLPGEPFDTTLTLTPRVDRYAQIMVRCNQYSVPARFIGHRLRVKLSASVVTVYDRTTMVARHQRAIGKGAKVLDLDHYLEILYRKPGALPGATALTQARAAKKFTATHDAFWAASRKAHGDAAGTRALVEVLLLHRHLDHVDVLAGIGAALSVGSTSPDVVALEARKSAERRGTTSSRKDTDEGTQVVILAQHRSAIMPADERPLPSVDKYDILLGRETS</sequence>
<organism evidence="3 4">
    <name type="scientific">Mycobacterium lentiflavum</name>
    <dbReference type="NCBI Taxonomy" id="141349"/>
    <lineage>
        <taxon>Bacteria</taxon>
        <taxon>Bacillati</taxon>
        <taxon>Actinomycetota</taxon>
        <taxon>Actinomycetes</taxon>
        <taxon>Mycobacteriales</taxon>
        <taxon>Mycobacteriaceae</taxon>
        <taxon>Mycobacterium</taxon>
        <taxon>Mycobacterium simiae complex</taxon>
    </lineage>
</organism>
<dbReference type="RefSeq" id="WP_244890263.1">
    <property type="nucleotide sequence ID" value="NZ_CTEE01000002.1"/>
</dbReference>